<dbReference type="RefSeq" id="WP_181376810.1">
    <property type="nucleotide sequence ID" value="NZ_BDQX01000292.1"/>
</dbReference>
<evidence type="ECO:0000256" key="1">
    <source>
        <dbReference type="SAM" id="Phobius"/>
    </source>
</evidence>
<evidence type="ECO:0000313" key="2">
    <source>
        <dbReference type="EMBL" id="GBG10230.1"/>
    </source>
</evidence>
<proteinExistence type="predicted"/>
<protein>
    <submittedName>
        <fullName evidence="2">Uncharacterized protein</fullName>
    </submittedName>
</protein>
<evidence type="ECO:0000313" key="3">
    <source>
        <dbReference type="Proteomes" id="UP000245202"/>
    </source>
</evidence>
<accession>A0A2R5EU87</accession>
<keyword evidence="1" id="KW-0472">Membrane</keyword>
<reference evidence="2 3" key="1">
    <citation type="submission" date="2017-08" db="EMBL/GenBank/DDBJ databases">
        <title>Substantial Increase in Enzyme Production by Combined Drug-Resistance Mutations in Paenibacillus agaridevorans.</title>
        <authorList>
            <person name="Tanaka Y."/>
            <person name="Funane K."/>
            <person name="Hosaka T."/>
            <person name="Shiwa Y."/>
            <person name="Fujita N."/>
            <person name="Miyazaki T."/>
            <person name="Yoshikawa H."/>
            <person name="Murakami K."/>
            <person name="Kasahara K."/>
            <person name="Inaoka T."/>
            <person name="Hiraga Y."/>
            <person name="Ochi K."/>
        </authorList>
    </citation>
    <scope>NUCLEOTIDE SEQUENCE [LARGE SCALE GENOMIC DNA]</scope>
    <source>
        <strain evidence="2 3">T-3040</strain>
    </source>
</reference>
<keyword evidence="1" id="KW-1133">Transmembrane helix</keyword>
<name>A0A2R5EU87_9BACL</name>
<comment type="caution">
    <text evidence="2">The sequence shown here is derived from an EMBL/GenBank/DDBJ whole genome shotgun (WGS) entry which is preliminary data.</text>
</comment>
<feature type="transmembrane region" description="Helical" evidence="1">
    <location>
        <begin position="6"/>
        <end position="22"/>
    </location>
</feature>
<dbReference type="AlphaFoldDB" id="A0A2R5EU87"/>
<feature type="transmembrane region" description="Helical" evidence="1">
    <location>
        <begin position="31"/>
        <end position="48"/>
    </location>
</feature>
<dbReference type="EMBL" id="BDQX01000292">
    <property type="protein sequence ID" value="GBG10230.1"/>
    <property type="molecule type" value="Genomic_DNA"/>
</dbReference>
<keyword evidence="3" id="KW-1185">Reference proteome</keyword>
<organism evidence="2 3">
    <name type="scientific">Paenibacillus agaridevorans</name>
    <dbReference type="NCBI Taxonomy" id="171404"/>
    <lineage>
        <taxon>Bacteria</taxon>
        <taxon>Bacillati</taxon>
        <taxon>Bacillota</taxon>
        <taxon>Bacilli</taxon>
        <taxon>Bacillales</taxon>
        <taxon>Paenibacillaceae</taxon>
        <taxon>Paenibacillus</taxon>
    </lineage>
</organism>
<sequence>MLHVLIIVGCAIAVTIFIWRRNRDKGQIREASWAIVILWGAAALQIAIARHLPVSLPTDWISMLLEPIYVPIVAWLKGG</sequence>
<keyword evidence="1" id="KW-0812">Transmembrane</keyword>
<gene>
    <name evidence="2" type="ORF">PAT3040_04948</name>
</gene>
<dbReference type="Proteomes" id="UP000245202">
    <property type="component" value="Unassembled WGS sequence"/>
</dbReference>